<feature type="signal peptide" evidence="1">
    <location>
        <begin position="1"/>
        <end position="26"/>
    </location>
</feature>
<dbReference type="Gene3D" id="1.25.40.390">
    <property type="match status" value="1"/>
</dbReference>
<gene>
    <name evidence="2" type="ORF">EPL05_20880</name>
</gene>
<sequence length="499" mass="55895">MKQTPPKLLLLLLLAFAPLACTKNFAEYNLNPDGVTTPQPAYMFSDALVKTSGLDMEPRTNYCHAFMQYGYSDFWSGTSYTLSDDIARRYWNNFYIPVLQNLEFIMPLLKTNNGMVTTYAAARIWRVFIYQKLTDYYGDIPYSQAGKALESGIFTPVYDKQQIIYADLISELRASITLLSNNAPEAVQGDQFYAGSTERWKKLAASLLFRMGMRLIKVDAPQAEALVKEAYSYGVMASNSDMPVLKHNMNAPNGYAFNLSDQHFFLHKTLVDHMRASGDPRLKIYGGVYDKEAFLGGVITSSDTSKFIGFSFNAADPLPNTRVNYAVYQPKDTPFFDFQYAEVEFLLAEAILRGFITGDASAHYQAGITAQMQSLAMLPTAPSISTAQISAYLTKNPMVDVKDPTTERSIEIINTEFWVAGFIADADEVYANWRRTGYPKLIPNPNTVTGNSNSPGVIPRKVPYPQVEFTLNNANITSALSAYGGMNDFNEKARVWWDK</sequence>
<reference evidence="2 3" key="1">
    <citation type="submission" date="2019-01" db="EMBL/GenBank/DDBJ databases">
        <title>Mucilaginibacter antarcticum sp. nov., isolated from antarctic soil.</title>
        <authorList>
            <person name="Yan Y.-Q."/>
            <person name="Du Z.-J."/>
        </authorList>
    </citation>
    <scope>NUCLEOTIDE SEQUENCE [LARGE SCALE GENOMIC DNA]</scope>
    <source>
        <strain evidence="2 3">F01003</strain>
    </source>
</reference>
<evidence type="ECO:0000256" key="1">
    <source>
        <dbReference type="SAM" id="SignalP"/>
    </source>
</evidence>
<dbReference type="OrthoDB" id="9766256at2"/>
<keyword evidence="1" id="KW-0732">Signal</keyword>
<dbReference type="EMBL" id="SBIW01000012">
    <property type="protein sequence ID" value="RWY48041.1"/>
    <property type="molecule type" value="Genomic_DNA"/>
</dbReference>
<dbReference type="InterPro" id="IPR011990">
    <property type="entry name" value="TPR-like_helical_dom_sf"/>
</dbReference>
<dbReference type="SUPFAM" id="SSF48452">
    <property type="entry name" value="TPR-like"/>
    <property type="match status" value="1"/>
</dbReference>
<dbReference type="AlphaFoldDB" id="A0A444MIU8"/>
<dbReference type="RefSeq" id="WP_128535934.1">
    <property type="nucleotide sequence ID" value="NZ_SBIW01000012.1"/>
</dbReference>
<proteinExistence type="predicted"/>
<keyword evidence="3" id="KW-1185">Reference proteome</keyword>
<comment type="caution">
    <text evidence="2">The sequence shown here is derived from an EMBL/GenBank/DDBJ whole genome shotgun (WGS) entry which is preliminary data.</text>
</comment>
<organism evidence="2 3">
    <name type="scientific">Mucilaginibacter gilvus</name>
    <dbReference type="NCBI Taxonomy" id="2305909"/>
    <lineage>
        <taxon>Bacteria</taxon>
        <taxon>Pseudomonadati</taxon>
        <taxon>Bacteroidota</taxon>
        <taxon>Sphingobacteriia</taxon>
        <taxon>Sphingobacteriales</taxon>
        <taxon>Sphingobacteriaceae</taxon>
        <taxon>Mucilaginibacter</taxon>
    </lineage>
</organism>
<protein>
    <submittedName>
        <fullName evidence="2">SusD/RagB family nutrient-binding outer membrane lipoprotein</fullName>
    </submittedName>
</protein>
<evidence type="ECO:0000313" key="2">
    <source>
        <dbReference type="EMBL" id="RWY48041.1"/>
    </source>
</evidence>
<evidence type="ECO:0000313" key="3">
    <source>
        <dbReference type="Proteomes" id="UP000286701"/>
    </source>
</evidence>
<accession>A0A444MIU8</accession>
<name>A0A444MIU8_9SPHI</name>
<keyword evidence="2" id="KW-0449">Lipoprotein</keyword>
<dbReference type="InterPro" id="IPR041662">
    <property type="entry name" value="SusD-like_2"/>
</dbReference>
<feature type="chain" id="PRO_5019062091" evidence="1">
    <location>
        <begin position="27"/>
        <end position="499"/>
    </location>
</feature>
<dbReference type="Pfam" id="PF12771">
    <property type="entry name" value="SusD-like_2"/>
    <property type="match status" value="1"/>
</dbReference>
<dbReference type="Proteomes" id="UP000286701">
    <property type="component" value="Unassembled WGS sequence"/>
</dbReference>